<accession>A0ABS2VKP2</accession>
<protein>
    <submittedName>
        <fullName evidence="1">Uncharacterized protein</fullName>
    </submittedName>
</protein>
<evidence type="ECO:0000313" key="1">
    <source>
        <dbReference type="EMBL" id="MBN0043672.1"/>
    </source>
</evidence>
<reference evidence="1 2" key="1">
    <citation type="submission" date="2021-02" db="EMBL/GenBank/DDBJ databases">
        <title>Whole genome sequencing of Streptomyces actuosus VRA1.</title>
        <authorList>
            <person name="Sen G."/>
            <person name="Sen A."/>
        </authorList>
    </citation>
    <scope>NUCLEOTIDE SEQUENCE [LARGE SCALE GENOMIC DNA]</scope>
    <source>
        <strain evidence="1 2">VRA1</strain>
    </source>
</reference>
<name>A0ABS2VKP2_STRAS</name>
<evidence type="ECO:0000313" key="2">
    <source>
        <dbReference type="Proteomes" id="UP000788262"/>
    </source>
</evidence>
<keyword evidence="2" id="KW-1185">Reference proteome</keyword>
<proteinExistence type="predicted"/>
<dbReference type="Proteomes" id="UP000788262">
    <property type="component" value="Unassembled WGS sequence"/>
</dbReference>
<sequence>MDGGRTPSWSAVALNDDLRPGAALGCPLDTPSGTPAGKSAVLLGVSTVVFASGPAMTPAGYDGGRTTYDVTVYVGSHHDGKEVLPTHGDRAIQSLLEGLPGAAHVIARSDDEALIR</sequence>
<comment type="caution">
    <text evidence="1">The sequence shown here is derived from an EMBL/GenBank/DDBJ whole genome shotgun (WGS) entry which is preliminary data.</text>
</comment>
<dbReference type="EMBL" id="JAFFZS010000003">
    <property type="protein sequence ID" value="MBN0043672.1"/>
    <property type="molecule type" value="Genomic_DNA"/>
</dbReference>
<gene>
    <name evidence="1" type="ORF">JS756_06040</name>
</gene>
<organism evidence="1 2">
    <name type="scientific">Streptomyces actuosus</name>
    <dbReference type="NCBI Taxonomy" id="1885"/>
    <lineage>
        <taxon>Bacteria</taxon>
        <taxon>Bacillati</taxon>
        <taxon>Actinomycetota</taxon>
        <taxon>Actinomycetes</taxon>
        <taxon>Kitasatosporales</taxon>
        <taxon>Streptomycetaceae</taxon>
        <taxon>Streptomyces</taxon>
    </lineage>
</organism>
<dbReference type="RefSeq" id="WP_205381894.1">
    <property type="nucleotide sequence ID" value="NZ_JAFFZS010000003.1"/>
</dbReference>